<dbReference type="EMBL" id="ABLOMU010000043">
    <property type="protein sequence ID" value="EKT4442524.1"/>
    <property type="molecule type" value="Genomic_DNA"/>
</dbReference>
<dbReference type="Gene3D" id="2.40.170.20">
    <property type="entry name" value="TonB-dependent receptor, beta-barrel domain"/>
    <property type="match status" value="1"/>
</dbReference>
<dbReference type="Pfam" id="PF00593">
    <property type="entry name" value="TonB_dep_Rec_b-barrel"/>
    <property type="match status" value="1"/>
</dbReference>
<keyword evidence="4" id="KW-0812">Transmembrane</keyword>
<dbReference type="RefSeq" id="WP_049447713.1">
    <property type="nucleotide sequence ID" value="NZ_CP028358.1"/>
</dbReference>
<dbReference type="Gene3D" id="2.60.40.1120">
    <property type="entry name" value="Carboxypeptidase-like, regulatory domain"/>
    <property type="match status" value="1"/>
</dbReference>
<dbReference type="Pfam" id="PF07715">
    <property type="entry name" value="Plug"/>
    <property type="match status" value="1"/>
</dbReference>
<name>A0AAI9CD77_STEMA</name>
<evidence type="ECO:0000256" key="3">
    <source>
        <dbReference type="ARBA" id="ARBA00022452"/>
    </source>
</evidence>
<keyword evidence="2" id="KW-0813">Transport</keyword>
<evidence type="ECO:0000256" key="5">
    <source>
        <dbReference type="ARBA" id="ARBA00023077"/>
    </source>
</evidence>
<dbReference type="InterPro" id="IPR013784">
    <property type="entry name" value="Carb-bd-like_fold"/>
</dbReference>
<reference evidence="12" key="1">
    <citation type="submission" date="2022-07" db="EMBL/GenBank/DDBJ databases">
        <authorList>
            <consortium name="Clinical and Environmental Microbiology Branch: Whole genome sequencing antimicrobial resistance pathogens in the healthcare setting"/>
        </authorList>
    </citation>
    <scope>NUCLEOTIDE SEQUENCE</scope>
    <source>
        <strain evidence="12">Stenotrophomonas_maltophilia_2021CK-00905</strain>
    </source>
</reference>
<dbReference type="GO" id="GO:0044718">
    <property type="term" value="P:siderophore transmembrane transport"/>
    <property type="evidence" value="ECO:0007669"/>
    <property type="project" value="TreeGrafter"/>
</dbReference>
<comment type="caution">
    <text evidence="12">The sequence shown here is derived from an EMBL/GenBank/DDBJ whole genome shotgun (WGS) entry which is preliminary data.</text>
</comment>
<dbReference type="InterPro" id="IPR039426">
    <property type="entry name" value="TonB-dep_rcpt-like"/>
</dbReference>
<dbReference type="SUPFAM" id="SSF49452">
    <property type="entry name" value="Starch-binding domain-like"/>
    <property type="match status" value="1"/>
</dbReference>
<feature type="signal peptide" evidence="9">
    <location>
        <begin position="1"/>
        <end position="28"/>
    </location>
</feature>
<evidence type="ECO:0000313" key="12">
    <source>
        <dbReference type="EMBL" id="EKT4442524.1"/>
    </source>
</evidence>
<dbReference type="Proteomes" id="UP001214521">
    <property type="component" value="Unassembled WGS sequence"/>
</dbReference>
<dbReference type="InterPro" id="IPR000531">
    <property type="entry name" value="Beta-barrel_TonB"/>
</dbReference>
<keyword evidence="6 8" id="KW-0472">Membrane</keyword>
<proteinExistence type="inferred from homology"/>
<evidence type="ECO:0000256" key="7">
    <source>
        <dbReference type="ARBA" id="ARBA00023237"/>
    </source>
</evidence>
<keyword evidence="9" id="KW-0732">Signal</keyword>
<evidence type="ECO:0000256" key="4">
    <source>
        <dbReference type="ARBA" id="ARBA00022692"/>
    </source>
</evidence>
<keyword evidence="3" id="KW-1134">Transmembrane beta strand</keyword>
<dbReference type="SUPFAM" id="SSF56935">
    <property type="entry name" value="Porins"/>
    <property type="match status" value="1"/>
</dbReference>
<protein>
    <submittedName>
        <fullName evidence="12">TonB-dependent receptor</fullName>
    </submittedName>
</protein>
<keyword evidence="7" id="KW-0998">Cell outer membrane</keyword>
<evidence type="ECO:0000256" key="2">
    <source>
        <dbReference type="ARBA" id="ARBA00022448"/>
    </source>
</evidence>
<evidence type="ECO:0000256" key="1">
    <source>
        <dbReference type="ARBA" id="ARBA00004571"/>
    </source>
</evidence>
<comment type="similarity">
    <text evidence="8">Belongs to the TonB-dependent receptor family.</text>
</comment>
<comment type="subcellular location">
    <subcellularLocation>
        <location evidence="1">Cell outer membrane</location>
        <topology evidence="1">Multi-pass membrane protein</topology>
    </subcellularLocation>
</comment>
<organism evidence="12 13">
    <name type="scientific">Stenotrophomonas maltophilia</name>
    <name type="common">Pseudomonas maltophilia</name>
    <name type="synonym">Xanthomonas maltophilia</name>
    <dbReference type="NCBI Taxonomy" id="40324"/>
    <lineage>
        <taxon>Bacteria</taxon>
        <taxon>Pseudomonadati</taxon>
        <taxon>Pseudomonadota</taxon>
        <taxon>Gammaproteobacteria</taxon>
        <taxon>Lysobacterales</taxon>
        <taxon>Lysobacteraceae</taxon>
        <taxon>Stenotrophomonas</taxon>
        <taxon>Stenotrophomonas maltophilia group</taxon>
    </lineage>
</organism>
<dbReference type="InterPro" id="IPR012910">
    <property type="entry name" value="Plug_dom"/>
</dbReference>
<keyword evidence="12" id="KW-0675">Receptor</keyword>
<dbReference type="GO" id="GO:0015344">
    <property type="term" value="F:siderophore uptake transmembrane transporter activity"/>
    <property type="evidence" value="ECO:0007669"/>
    <property type="project" value="TreeGrafter"/>
</dbReference>
<dbReference type="Gene3D" id="2.170.130.10">
    <property type="entry name" value="TonB-dependent receptor, plug domain"/>
    <property type="match status" value="1"/>
</dbReference>
<dbReference type="GO" id="GO:0030246">
    <property type="term" value="F:carbohydrate binding"/>
    <property type="evidence" value="ECO:0007669"/>
    <property type="project" value="InterPro"/>
</dbReference>
<dbReference type="InterPro" id="IPR036942">
    <property type="entry name" value="Beta-barrel_TonB_sf"/>
</dbReference>
<evidence type="ECO:0000259" key="11">
    <source>
        <dbReference type="Pfam" id="PF07715"/>
    </source>
</evidence>
<dbReference type="GO" id="GO:0009279">
    <property type="term" value="C:cell outer membrane"/>
    <property type="evidence" value="ECO:0007669"/>
    <property type="project" value="UniProtKB-SubCell"/>
</dbReference>
<feature type="chain" id="PRO_5042506877" evidence="9">
    <location>
        <begin position="29"/>
        <end position="1019"/>
    </location>
</feature>
<dbReference type="InterPro" id="IPR037066">
    <property type="entry name" value="Plug_dom_sf"/>
</dbReference>
<evidence type="ECO:0000313" key="13">
    <source>
        <dbReference type="Proteomes" id="UP001214521"/>
    </source>
</evidence>
<keyword evidence="5 8" id="KW-0798">TonB box</keyword>
<evidence type="ECO:0000256" key="6">
    <source>
        <dbReference type="ARBA" id="ARBA00023136"/>
    </source>
</evidence>
<dbReference type="PANTHER" id="PTHR30069:SF46">
    <property type="entry name" value="OAR PROTEIN"/>
    <property type="match status" value="1"/>
</dbReference>
<evidence type="ECO:0000259" key="10">
    <source>
        <dbReference type="Pfam" id="PF00593"/>
    </source>
</evidence>
<feature type="domain" description="TonB-dependent receptor plug" evidence="11">
    <location>
        <begin position="135"/>
        <end position="231"/>
    </location>
</feature>
<evidence type="ECO:0000256" key="9">
    <source>
        <dbReference type="SAM" id="SignalP"/>
    </source>
</evidence>
<dbReference type="AlphaFoldDB" id="A0AAI9CD77"/>
<evidence type="ECO:0000256" key="8">
    <source>
        <dbReference type="RuleBase" id="RU003357"/>
    </source>
</evidence>
<gene>
    <name evidence="12" type="ORF">QEK83_003207</name>
</gene>
<feature type="domain" description="TonB-dependent receptor-like beta-barrel" evidence="10">
    <location>
        <begin position="363"/>
        <end position="890"/>
    </location>
</feature>
<accession>A0AAI9CD77</accession>
<sequence>MNLNFNGRSLKRTALAMVLGAIAGTSYAQSTSGDIVGTATSADKVQVKSLSSGATREANVSADGRFRISQLPTGTYEVTTVSGGNPVATTRVTVVAGQQSFATFASANSSGATSLDTVNVRALGAANTIDLGSVESRTTFTADKLNSLPVARDITSVSLLTPGTVASSGYFGPASFGGASAAENSYYVNGFNVTNLYDSLSFSEIPYQAIDQLDVQTGGYGAQYGFSTGGVTSVNVKRGTNEWKGGFSWTGTPDSLREKAPDTYYSDGSLFRSYDKNSSSSNVYSVWAGGPLIEDKLFVFAMGQFSNSKTGNFGNRGSQYTTNGRPPSAAALSTSAYDYESKTPYWLLKVDWYLNENNHLEYTGFDNSRRYSYDYYTAAYDSPNAGGEPAKTGDLGQLIGKSGGQTDVFKWTSYLTENLTASLQYGQMRNRSSEHTISADGVFDAYNGDINSPQGACPYVLDYRSATGGTGRQIGCAVASTVGIFGGRNERKGTRLDFDWQLGDHKVGFGYSDEKWTSVQGTSYSGGALWYLFDDYANLVNFRNGGSIEIKQKSWYLQDNWQITDNFMLYGGIRNDSFNNKNSDGATFVKQDDIWQPRFGFSWDLLGDGRSKLFASVGRYSLPIAANVALRAASASYYLDQYYTYDGIGANGAPNVTGSFEDGANDSVVNGESGVTPDPRAVASKGLKPYTQDELIIGYQQQVSSSIDFFNDWTVGIKATYRRANKVIDDTCDSRSLYNAAAAAGYDLSNWSDPWTVPEGLPGCWIYNPGSDLKVTLDVDGNGTAEEITVPGASLGPKAKRTYKAVTLSADKQTERWYASFSYTWSKLEGNYEGLVKSTNGQDDTGTTSDFDFAEIMYGSDGYLFNDHRHSIKLFGGYKFTDEWSVGVNILAQSGAPKSCLGGGYGSFDTEYGYSGVFHSCELNGRVPADDIAKVGSAGRTPWQFTVSPNITYTPNWLEGLSLQVSVLNAFNNIKPVQVYETKYGRPSSAPTIRNYYNYNTPKYFNDPRAVRFQVQYDW</sequence>
<dbReference type="PANTHER" id="PTHR30069">
    <property type="entry name" value="TONB-DEPENDENT OUTER MEMBRANE RECEPTOR"/>
    <property type="match status" value="1"/>
</dbReference>